<dbReference type="Gene3D" id="3.40.50.300">
    <property type="entry name" value="P-loop containing nucleotide triphosphate hydrolases"/>
    <property type="match status" value="1"/>
</dbReference>
<dbReference type="InterPro" id="IPR011527">
    <property type="entry name" value="ABC1_TM_dom"/>
</dbReference>
<dbReference type="PROSITE" id="PS50893">
    <property type="entry name" value="ABC_TRANSPORTER_2"/>
    <property type="match status" value="1"/>
</dbReference>
<dbReference type="GO" id="GO:0005524">
    <property type="term" value="F:ATP binding"/>
    <property type="evidence" value="ECO:0007669"/>
    <property type="project" value="UniProtKB-KW"/>
</dbReference>
<dbReference type="SUPFAM" id="SSF52540">
    <property type="entry name" value="P-loop containing nucleoside triphosphate hydrolases"/>
    <property type="match status" value="1"/>
</dbReference>
<evidence type="ECO:0000259" key="10">
    <source>
        <dbReference type="PROSITE" id="PS50893"/>
    </source>
</evidence>
<protein>
    <submittedName>
        <fullName evidence="12">Abc-type multidrug transport system, atpase and permease component</fullName>
    </submittedName>
</protein>
<dbReference type="GO" id="GO:0005886">
    <property type="term" value="C:plasma membrane"/>
    <property type="evidence" value="ECO:0007669"/>
    <property type="project" value="UniProtKB-SubCell"/>
</dbReference>
<comment type="caution">
    <text evidence="12">The sequence shown here is derived from an EMBL/GenBank/DDBJ whole genome shotgun (WGS) entry which is preliminary data.</text>
</comment>
<dbReference type="FunFam" id="3.40.50.300:FF:000221">
    <property type="entry name" value="Multidrug ABC transporter ATP-binding protein"/>
    <property type="match status" value="1"/>
</dbReference>
<dbReference type="Proteomes" id="UP000051804">
    <property type="component" value="Unassembled WGS sequence"/>
</dbReference>
<dbReference type="CDD" id="cd18548">
    <property type="entry name" value="ABC_6TM_Tm287_like"/>
    <property type="match status" value="1"/>
</dbReference>
<gene>
    <name evidence="12" type="ORF">FD02_GL000294</name>
</gene>
<dbReference type="PANTHER" id="PTHR43394">
    <property type="entry name" value="ATP-DEPENDENT PERMEASE MDL1, MITOCHONDRIAL"/>
    <property type="match status" value="1"/>
</dbReference>
<dbReference type="AlphaFoldDB" id="A0A0R1JIG1"/>
<name>A0A0R1JIG1_9LACO</name>
<feature type="domain" description="ABC transmembrane type-1" evidence="11">
    <location>
        <begin position="20"/>
        <end position="300"/>
    </location>
</feature>
<evidence type="ECO:0000256" key="5">
    <source>
        <dbReference type="ARBA" id="ARBA00022741"/>
    </source>
</evidence>
<dbReference type="InterPro" id="IPR003593">
    <property type="entry name" value="AAA+_ATPase"/>
</dbReference>
<evidence type="ECO:0000256" key="7">
    <source>
        <dbReference type="ARBA" id="ARBA00022989"/>
    </source>
</evidence>
<evidence type="ECO:0000256" key="2">
    <source>
        <dbReference type="ARBA" id="ARBA00022448"/>
    </source>
</evidence>
<sequence>MFVFTIIMQHTHGRARVSFFLAPCIMLGEVLCDLQQPTLMSQIIDHGLARGDGRYVLTHAALMMLFAFMGLGFGATCGMLGSYASLKMGEQLRAHMLTIALTSRDPAGLPPATLITRITNDVTQMQNLVMMVTRGMVRSPLLLLGGIVMSVIVCPNLAPILFIIMPLLVVFLLVIVRRSIPLYTKMQQAVDRVNLLMRENLQGAKTIKSYGLEDHQRAQFTRGNLNLQTTSLKASMATVPLTPVIQLMLNLGVIIALGYGGQLAVAGTISTGQIIAFVNYMIQITTAIVQTVNIITAFSRAITSATRVHGVLAEAPAPTTPAAQPVPIAAPPAIDFTHVSFGYRQSEPILADITLHVPAGQWLGIIGATGAGKTSLINLLTRTYDDYTGTITIAGHDIQSLPLATVRQAVAVAYQDASLFAGTIATNLRFGAPHASLPTLVAAATTADATEFIDQQPQGYAAPVEQLGKNFSGGQRQRLNIARALTPQAPILVVDDATSAVDQSTNARIKARLAKRRRGRTTLMISQRVTNVMDCDQIIVLDHGRLVAQGTHAELVKRNAFYRQLVQTQLGGGAYGHA</sequence>
<keyword evidence="13" id="KW-1185">Reference proteome</keyword>
<evidence type="ECO:0000256" key="6">
    <source>
        <dbReference type="ARBA" id="ARBA00022840"/>
    </source>
</evidence>
<keyword evidence="2" id="KW-0813">Transport</keyword>
<feature type="domain" description="ABC transporter" evidence="10">
    <location>
        <begin position="334"/>
        <end position="568"/>
    </location>
</feature>
<dbReference type="PROSITE" id="PS50929">
    <property type="entry name" value="ABC_TM1F"/>
    <property type="match status" value="1"/>
</dbReference>
<dbReference type="InterPro" id="IPR017871">
    <property type="entry name" value="ABC_transporter-like_CS"/>
</dbReference>
<evidence type="ECO:0000256" key="3">
    <source>
        <dbReference type="ARBA" id="ARBA00022475"/>
    </source>
</evidence>
<dbReference type="STRING" id="1291734.FD02_GL000294"/>
<dbReference type="Pfam" id="PF00005">
    <property type="entry name" value="ABC_tran"/>
    <property type="match status" value="1"/>
</dbReference>
<evidence type="ECO:0000256" key="9">
    <source>
        <dbReference type="SAM" id="Phobius"/>
    </source>
</evidence>
<dbReference type="GO" id="GO:0016887">
    <property type="term" value="F:ATP hydrolysis activity"/>
    <property type="evidence" value="ECO:0007669"/>
    <property type="project" value="InterPro"/>
</dbReference>
<feature type="transmembrane region" description="Helical" evidence="9">
    <location>
        <begin position="56"/>
        <end position="86"/>
    </location>
</feature>
<evidence type="ECO:0000313" key="13">
    <source>
        <dbReference type="Proteomes" id="UP000051804"/>
    </source>
</evidence>
<evidence type="ECO:0000256" key="1">
    <source>
        <dbReference type="ARBA" id="ARBA00004651"/>
    </source>
</evidence>
<dbReference type="InterPro" id="IPR036640">
    <property type="entry name" value="ABC1_TM_sf"/>
</dbReference>
<keyword evidence="5" id="KW-0547">Nucleotide-binding</keyword>
<accession>A0A0R1JIG1</accession>
<feature type="transmembrane region" description="Helical" evidence="9">
    <location>
        <begin position="135"/>
        <end position="153"/>
    </location>
</feature>
<evidence type="ECO:0000259" key="11">
    <source>
        <dbReference type="PROSITE" id="PS50929"/>
    </source>
</evidence>
<keyword evidence="7 9" id="KW-1133">Transmembrane helix</keyword>
<evidence type="ECO:0000256" key="4">
    <source>
        <dbReference type="ARBA" id="ARBA00022692"/>
    </source>
</evidence>
<keyword evidence="4 9" id="KW-0812">Transmembrane</keyword>
<dbReference type="Gene3D" id="1.20.1560.10">
    <property type="entry name" value="ABC transporter type 1, transmembrane domain"/>
    <property type="match status" value="1"/>
</dbReference>
<keyword evidence="3" id="KW-1003">Cell membrane</keyword>
<feature type="transmembrane region" description="Helical" evidence="9">
    <location>
        <begin position="159"/>
        <end position="176"/>
    </location>
</feature>
<comment type="subcellular location">
    <subcellularLocation>
        <location evidence="1">Cell membrane</location>
        <topology evidence="1">Multi-pass membrane protein</topology>
    </subcellularLocation>
</comment>
<dbReference type="InterPro" id="IPR003439">
    <property type="entry name" value="ABC_transporter-like_ATP-bd"/>
</dbReference>
<dbReference type="Pfam" id="PF00664">
    <property type="entry name" value="ABC_membrane"/>
    <property type="match status" value="1"/>
</dbReference>
<dbReference type="InterPro" id="IPR039421">
    <property type="entry name" value="Type_1_exporter"/>
</dbReference>
<dbReference type="PATRIC" id="fig|1291734.4.peg.304"/>
<evidence type="ECO:0000313" key="12">
    <source>
        <dbReference type="EMBL" id="KRK71109.1"/>
    </source>
</evidence>
<keyword evidence="8 9" id="KW-0472">Membrane</keyword>
<dbReference type="PROSITE" id="PS00211">
    <property type="entry name" value="ABC_TRANSPORTER_1"/>
    <property type="match status" value="1"/>
</dbReference>
<proteinExistence type="predicted"/>
<dbReference type="SMART" id="SM00382">
    <property type="entry name" value="AAA"/>
    <property type="match status" value="1"/>
</dbReference>
<evidence type="ECO:0000256" key="8">
    <source>
        <dbReference type="ARBA" id="ARBA00023136"/>
    </source>
</evidence>
<organism evidence="12 13">
    <name type="scientific">Lacticaseibacillus nasuensis JCM 17158</name>
    <dbReference type="NCBI Taxonomy" id="1291734"/>
    <lineage>
        <taxon>Bacteria</taxon>
        <taxon>Bacillati</taxon>
        <taxon>Bacillota</taxon>
        <taxon>Bacilli</taxon>
        <taxon>Lactobacillales</taxon>
        <taxon>Lactobacillaceae</taxon>
        <taxon>Lacticaseibacillus</taxon>
    </lineage>
</organism>
<reference evidence="12 13" key="1">
    <citation type="journal article" date="2015" name="Genome Announc.">
        <title>Expanding the biotechnology potential of lactobacilli through comparative genomics of 213 strains and associated genera.</title>
        <authorList>
            <person name="Sun Z."/>
            <person name="Harris H.M."/>
            <person name="McCann A."/>
            <person name="Guo C."/>
            <person name="Argimon S."/>
            <person name="Zhang W."/>
            <person name="Yang X."/>
            <person name="Jeffery I.B."/>
            <person name="Cooney J.C."/>
            <person name="Kagawa T.F."/>
            <person name="Liu W."/>
            <person name="Song Y."/>
            <person name="Salvetti E."/>
            <person name="Wrobel A."/>
            <person name="Rasinkangas P."/>
            <person name="Parkhill J."/>
            <person name="Rea M.C."/>
            <person name="O'Sullivan O."/>
            <person name="Ritari J."/>
            <person name="Douillard F.P."/>
            <person name="Paul Ross R."/>
            <person name="Yang R."/>
            <person name="Briner A.E."/>
            <person name="Felis G.E."/>
            <person name="de Vos W.M."/>
            <person name="Barrangou R."/>
            <person name="Klaenhammer T.R."/>
            <person name="Caufield P.W."/>
            <person name="Cui Y."/>
            <person name="Zhang H."/>
            <person name="O'Toole P.W."/>
        </authorList>
    </citation>
    <scope>NUCLEOTIDE SEQUENCE [LARGE SCALE GENOMIC DNA]</scope>
    <source>
        <strain evidence="12 13">JCM 17158</strain>
    </source>
</reference>
<dbReference type="PANTHER" id="PTHR43394:SF1">
    <property type="entry name" value="ATP-BINDING CASSETTE SUB-FAMILY B MEMBER 10, MITOCHONDRIAL"/>
    <property type="match status" value="1"/>
</dbReference>
<dbReference type="InterPro" id="IPR027417">
    <property type="entry name" value="P-loop_NTPase"/>
</dbReference>
<dbReference type="EMBL" id="AZDJ01000030">
    <property type="protein sequence ID" value="KRK71109.1"/>
    <property type="molecule type" value="Genomic_DNA"/>
</dbReference>
<dbReference type="SUPFAM" id="SSF90123">
    <property type="entry name" value="ABC transporter transmembrane region"/>
    <property type="match status" value="1"/>
</dbReference>
<keyword evidence="6" id="KW-0067">ATP-binding</keyword>
<dbReference type="GO" id="GO:0015421">
    <property type="term" value="F:ABC-type oligopeptide transporter activity"/>
    <property type="evidence" value="ECO:0007669"/>
    <property type="project" value="TreeGrafter"/>
</dbReference>